<protein>
    <submittedName>
        <fullName evidence="3">Amidohydrolase family protein</fullName>
    </submittedName>
</protein>
<accession>A0A3B0BSQ6</accession>
<name>A0A3B0BSQ6_9FLAO</name>
<comment type="caution">
    <text evidence="3">The sequence shown here is derived from an EMBL/GenBank/DDBJ whole genome shotgun (WGS) entry which is preliminary data.</text>
</comment>
<feature type="domain" description="Amidohydrolase-related" evidence="2">
    <location>
        <begin position="108"/>
        <end position="455"/>
    </location>
</feature>
<dbReference type="InterPro" id="IPR057744">
    <property type="entry name" value="OTAase-like"/>
</dbReference>
<dbReference type="Gene3D" id="3.20.20.140">
    <property type="entry name" value="Metal-dependent hydrolases"/>
    <property type="match status" value="1"/>
</dbReference>
<sequence>METNANSLFLKYTSPKNINSKYSIMGYNRIFSLLFFILVLSIQIFPQQGKSLKSNNAQVIHAGVMIDVEKGRVVNDVLLVIEKKKIVKIDKGSEKTKYNDVIDLSEYTVLPGLIDCHAHLTYNYYDKSIDAWELPAASFGILGAINAKKTLQAGFTTVRNLHANYYSDVALRDAINSNWTEGPRMYVSGAALTITGGHAAWGNWMSPQLELRQNPGSVVDGENEVRKEVRKHIKNGVNVIKLMATGGFGTTGTIPGATSFTFEEIRTAVEEAEKRGLKVAAHAHGADGIKNAIKAGVHSIEHATFLDKESIELMIKHKVYLTMDLLAAHWDLFEEDQDYSDKEIDLDNKEMYEKLTNNFNLAYKEGVKMAFGTDSGIYPHGRNAEQFNLMVKAGMTEIDAIKSATIIAAELIGIEDNTGSIEEGKWADIIAVKGNPLEDITVLENVEFIMREGKVHKNNIK</sequence>
<dbReference type="SUPFAM" id="SSF51556">
    <property type="entry name" value="Metallo-dependent hydrolases"/>
    <property type="match status" value="1"/>
</dbReference>
<proteinExistence type="predicted"/>
<dbReference type="Proteomes" id="UP000276603">
    <property type="component" value="Unassembled WGS sequence"/>
</dbReference>
<dbReference type="PANTHER" id="PTHR43135:SF3">
    <property type="entry name" value="ALPHA-D-RIBOSE 1-METHYLPHOSPHONATE 5-TRIPHOSPHATE DIPHOSPHATASE"/>
    <property type="match status" value="1"/>
</dbReference>
<evidence type="ECO:0000259" key="2">
    <source>
        <dbReference type="Pfam" id="PF01979"/>
    </source>
</evidence>
<keyword evidence="1" id="KW-1133">Transmembrane helix</keyword>
<dbReference type="InterPro" id="IPR032466">
    <property type="entry name" value="Metal_Hydrolase"/>
</dbReference>
<dbReference type="SUPFAM" id="SSF51338">
    <property type="entry name" value="Composite domain of metallo-dependent hydrolases"/>
    <property type="match status" value="1"/>
</dbReference>
<dbReference type="GO" id="GO:0016810">
    <property type="term" value="F:hydrolase activity, acting on carbon-nitrogen (but not peptide) bonds"/>
    <property type="evidence" value="ECO:0007669"/>
    <property type="project" value="InterPro"/>
</dbReference>
<gene>
    <name evidence="3" type="ORF">D7Z94_25150</name>
</gene>
<organism evidence="3 4">
    <name type="scientific">Ulvibacterium marinum</name>
    <dbReference type="NCBI Taxonomy" id="2419782"/>
    <lineage>
        <taxon>Bacteria</taxon>
        <taxon>Pseudomonadati</taxon>
        <taxon>Bacteroidota</taxon>
        <taxon>Flavobacteriia</taxon>
        <taxon>Flavobacteriales</taxon>
        <taxon>Flavobacteriaceae</taxon>
        <taxon>Ulvibacterium</taxon>
    </lineage>
</organism>
<keyword evidence="1" id="KW-0812">Transmembrane</keyword>
<dbReference type="PANTHER" id="PTHR43135">
    <property type="entry name" value="ALPHA-D-RIBOSE 1-METHYLPHOSPHONATE 5-TRIPHOSPHATE DIPHOSPHATASE"/>
    <property type="match status" value="1"/>
</dbReference>
<dbReference type="InterPro" id="IPR006680">
    <property type="entry name" value="Amidohydro-rel"/>
</dbReference>
<dbReference type="CDD" id="cd01299">
    <property type="entry name" value="Met_dep_hydrolase_A"/>
    <property type="match status" value="1"/>
</dbReference>
<evidence type="ECO:0000256" key="1">
    <source>
        <dbReference type="SAM" id="Phobius"/>
    </source>
</evidence>
<dbReference type="InterPro" id="IPR011059">
    <property type="entry name" value="Metal-dep_hydrolase_composite"/>
</dbReference>
<evidence type="ECO:0000313" key="4">
    <source>
        <dbReference type="Proteomes" id="UP000276603"/>
    </source>
</evidence>
<keyword evidence="4" id="KW-1185">Reference proteome</keyword>
<dbReference type="Pfam" id="PF01979">
    <property type="entry name" value="Amidohydro_1"/>
    <property type="match status" value="1"/>
</dbReference>
<dbReference type="InterPro" id="IPR051781">
    <property type="entry name" value="Metallo-dep_Hydrolase"/>
</dbReference>
<keyword evidence="3" id="KW-0378">Hydrolase</keyword>
<feature type="transmembrane region" description="Helical" evidence="1">
    <location>
        <begin position="26"/>
        <end position="45"/>
    </location>
</feature>
<dbReference type="EMBL" id="RBCJ01000007">
    <property type="protein sequence ID" value="RKN75952.1"/>
    <property type="molecule type" value="Genomic_DNA"/>
</dbReference>
<dbReference type="AlphaFoldDB" id="A0A3B0BSQ6"/>
<keyword evidence="1" id="KW-0472">Membrane</keyword>
<reference evidence="3 4" key="1">
    <citation type="submission" date="2018-10" db="EMBL/GenBank/DDBJ databases">
        <title>Ulvibacterium marinum gen. nov., sp. nov., a novel marine bacterium of the family Flavobacteriaceae, isolated from a culture of the green alga Ulva prolifera.</title>
        <authorList>
            <person name="Zhang Z."/>
        </authorList>
    </citation>
    <scope>NUCLEOTIDE SEQUENCE [LARGE SCALE GENOMIC DNA]</scope>
    <source>
        <strain evidence="3 4">CCMM003</strain>
    </source>
</reference>
<dbReference type="Gene3D" id="2.30.40.10">
    <property type="entry name" value="Urease, subunit C, domain 1"/>
    <property type="match status" value="1"/>
</dbReference>
<evidence type="ECO:0000313" key="3">
    <source>
        <dbReference type="EMBL" id="RKN75952.1"/>
    </source>
</evidence>